<dbReference type="Proteomes" id="UP001054945">
    <property type="component" value="Unassembled WGS sequence"/>
</dbReference>
<gene>
    <name evidence="1" type="ORF">CEXT_257701</name>
</gene>
<sequence>MALLNSLLHFFTSELPSNLLTDTGLHYSGLHLFGSIKQKIINRHQVKIIHIVITNPETLTLDEMIVQPTTEQYELGDNFLKPIVNFEQSQSQSSLITSNEEIASVTIELRKPTIDHCFATQQWNNIT</sequence>
<comment type="caution">
    <text evidence="1">The sequence shown here is derived from an EMBL/GenBank/DDBJ whole genome shotgun (WGS) entry which is preliminary data.</text>
</comment>
<accession>A0AAV4N256</accession>
<evidence type="ECO:0000313" key="1">
    <source>
        <dbReference type="EMBL" id="GIX78895.1"/>
    </source>
</evidence>
<reference evidence="1 2" key="1">
    <citation type="submission" date="2021-06" db="EMBL/GenBank/DDBJ databases">
        <title>Caerostris extrusa draft genome.</title>
        <authorList>
            <person name="Kono N."/>
            <person name="Arakawa K."/>
        </authorList>
    </citation>
    <scope>NUCLEOTIDE SEQUENCE [LARGE SCALE GENOMIC DNA]</scope>
</reference>
<proteinExistence type="predicted"/>
<keyword evidence="2" id="KW-1185">Reference proteome</keyword>
<organism evidence="1 2">
    <name type="scientific">Caerostris extrusa</name>
    <name type="common">Bark spider</name>
    <name type="synonym">Caerostris bankana</name>
    <dbReference type="NCBI Taxonomy" id="172846"/>
    <lineage>
        <taxon>Eukaryota</taxon>
        <taxon>Metazoa</taxon>
        <taxon>Ecdysozoa</taxon>
        <taxon>Arthropoda</taxon>
        <taxon>Chelicerata</taxon>
        <taxon>Arachnida</taxon>
        <taxon>Araneae</taxon>
        <taxon>Araneomorphae</taxon>
        <taxon>Entelegynae</taxon>
        <taxon>Araneoidea</taxon>
        <taxon>Araneidae</taxon>
        <taxon>Caerostris</taxon>
    </lineage>
</organism>
<dbReference type="AlphaFoldDB" id="A0AAV4N256"/>
<dbReference type="EMBL" id="BPLR01020446">
    <property type="protein sequence ID" value="GIX78895.1"/>
    <property type="molecule type" value="Genomic_DNA"/>
</dbReference>
<name>A0AAV4N256_CAEEX</name>
<evidence type="ECO:0000313" key="2">
    <source>
        <dbReference type="Proteomes" id="UP001054945"/>
    </source>
</evidence>
<protein>
    <submittedName>
        <fullName evidence="1">Uncharacterized protein</fullName>
    </submittedName>
</protein>